<name>S8BRP5_DACHA</name>
<dbReference type="HOGENOM" id="CLU_344527_0_0_1"/>
<dbReference type="OrthoDB" id="539213at2759"/>
<keyword evidence="1" id="KW-0677">Repeat</keyword>
<keyword evidence="2 3" id="KW-0040">ANK repeat</keyword>
<comment type="caution">
    <text evidence="4">The sequence shown here is derived from an EMBL/GenBank/DDBJ whole genome shotgun (WGS) entry which is preliminary data.</text>
</comment>
<dbReference type="SUPFAM" id="SSF48403">
    <property type="entry name" value="Ankyrin repeat"/>
    <property type="match status" value="1"/>
</dbReference>
<gene>
    <name evidence="4" type="ORF">H072_8414</name>
</gene>
<evidence type="ECO:0000313" key="5">
    <source>
        <dbReference type="Proteomes" id="UP000015100"/>
    </source>
</evidence>
<protein>
    <submittedName>
        <fullName evidence="4">Uncharacterized protein</fullName>
    </submittedName>
</protein>
<dbReference type="SMART" id="SM00248">
    <property type="entry name" value="ANK"/>
    <property type="match status" value="3"/>
</dbReference>
<dbReference type="InterPro" id="IPR036770">
    <property type="entry name" value="Ankyrin_rpt-contain_sf"/>
</dbReference>
<dbReference type="Pfam" id="PF12796">
    <property type="entry name" value="Ank_2"/>
    <property type="match status" value="1"/>
</dbReference>
<dbReference type="EMBL" id="AQGS01000598">
    <property type="protein sequence ID" value="EPS37852.1"/>
    <property type="molecule type" value="Genomic_DNA"/>
</dbReference>
<accession>S8BRP5</accession>
<proteinExistence type="predicted"/>
<sequence length="821" mass="93502">MHGQELCEAFNGNYFNQLRHLLYSLSNNIFDAIELDRLLDRIAEISVQLIFENILPLLILRGKIDFESYVSEAQGVIPIKWYTAFAEIDLRRPFGYFFRNHGEAQVLYEKYRPDTAVIRQFLKRGIAFFRPVPTDNVEAGILLACAVKHQIFELDHIAALLPASLSLASAEIYYKELYAKLVLESSWSPDDIPRFIDLGFRRYMHGVFLKAVLLNDFETALAILPYSRLKLSSDQITLLNYCSKTTGSEFLVGHVIGHDNFAELLQEFEMEGSKPVTSSFADLLIISRYLKSVELREYLLEFLNSAFSGYSLWQIPSILLDAIFSSKIRLPEFWLERYHMRFPSARYGYDDDEILEWPRRFIEFGLRLSGHSPIPEGRLLDAISDKDIRQVEFLIKLRVNLNSSGGSERPAPLVAALSTASGHESCHGYSSYDYSPMILTPYGVGDDIQIFKQLLVAGADTQCLANEFNLETEQKKASTERRTKAVEKLHAKEYEPSGYRGSDSPLKCAQYTPTRYGNYLRSIMFRPPIFTICSSQMGTKYLGECQVLWSVFRMDQIVEEVEILLKDLKNTDNKAELMSIIFDSTMRANIPAKFTVLQILTLINDTHLLRCFFEHCSEDTSDQLSHEKQSSPSPLQIAAAWQNFENIKILVKHNADVREPAPLTTLVAIAPDSELKETGGTALQYAVEGGQFDIAEYLVEHGADIHAVAPLRTRDSDWPSTALESAIKLRRLDFIALFLSVDIGAVDIALATAERYGMPKIAQWIRSEWMNKDQKEFEDRSEQGYPVLQHAVRALHSDKTRIDTSVMGFTERNFIYISIDP</sequence>
<feature type="repeat" description="ANK" evidence="3">
    <location>
        <begin position="678"/>
        <end position="710"/>
    </location>
</feature>
<evidence type="ECO:0000256" key="2">
    <source>
        <dbReference type="ARBA" id="ARBA00023043"/>
    </source>
</evidence>
<dbReference type="InterPro" id="IPR002110">
    <property type="entry name" value="Ankyrin_rpt"/>
</dbReference>
<evidence type="ECO:0000256" key="1">
    <source>
        <dbReference type="ARBA" id="ARBA00022737"/>
    </source>
</evidence>
<dbReference type="Proteomes" id="UP000015100">
    <property type="component" value="Unassembled WGS sequence"/>
</dbReference>
<organism evidence="4 5">
    <name type="scientific">Dactylellina haptotyla (strain CBS 200.50)</name>
    <name type="common">Nematode-trapping fungus</name>
    <name type="synonym">Monacrosporium haptotylum</name>
    <dbReference type="NCBI Taxonomy" id="1284197"/>
    <lineage>
        <taxon>Eukaryota</taxon>
        <taxon>Fungi</taxon>
        <taxon>Dikarya</taxon>
        <taxon>Ascomycota</taxon>
        <taxon>Pezizomycotina</taxon>
        <taxon>Orbiliomycetes</taxon>
        <taxon>Orbiliales</taxon>
        <taxon>Orbiliaceae</taxon>
        <taxon>Dactylellina</taxon>
    </lineage>
</organism>
<dbReference type="PROSITE" id="PS50297">
    <property type="entry name" value="ANK_REP_REGION"/>
    <property type="match status" value="1"/>
</dbReference>
<reference evidence="5" key="2">
    <citation type="submission" date="2013-04" db="EMBL/GenBank/DDBJ databases">
        <title>Genomic mechanisms accounting for the adaptation to parasitism in nematode-trapping fungi.</title>
        <authorList>
            <person name="Ahren D.G."/>
        </authorList>
    </citation>
    <scope>NUCLEOTIDE SEQUENCE [LARGE SCALE GENOMIC DNA]</scope>
    <source>
        <strain evidence="5">CBS 200.50</strain>
    </source>
</reference>
<dbReference type="AlphaFoldDB" id="S8BRP5"/>
<dbReference type="Gene3D" id="1.25.40.20">
    <property type="entry name" value="Ankyrin repeat-containing domain"/>
    <property type="match status" value="1"/>
</dbReference>
<dbReference type="PROSITE" id="PS50088">
    <property type="entry name" value="ANK_REPEAT"/>
    <property type="match status" value="1"/>
</dbReference>
<dbReference type="PANTHER" id="PTHR24178">
    <property type="entry name" value="MOLTING PROTEIN MLT-4"/>
    <property type="match status" value="1"/>
</dbReference>
<dbReference type="STRING" id="1284197.S8BRP5"/>
<keyword evidence="5" id="KW-1185">Reference proteome</keyword>
<evidence type="ECO:0000256" key="3">
    <source>
        <dbReference type="PROSITE-ProRule" id="PRU00023"/>
    </source>
</evidence>
<reference evidence="4 5" key="1">
    <citation type="journal article" date="2013" name="PLoS Genet.">
        <title>Genomic mechanisms accounting for the adaptation to parasitism in nematode-trapping fungi.</title>
        <authorList>
            <person name="Meerupati T."/>
            <person name="Andersson K.M."/>
            <person name="Friman E."/>
            <person name="Kumar D."/>
            <person name="Tunlid A."/>
            <person name="Ahren D."/>
        </authorList>
    </citation>
    <scope>NUCLEOTIDE SEQUENCE [LARGE SCALE GENOMIC DNA]</scope>
    <source>
        <strain evidence="4 5">CBS 200.50</strain>
    </source>
</reference>
<evidence type="ECO:0000313" key="4">
    <source>
        <dbReference type="EMBL" id="EPS37852.1"/>
    </source>
</evidence>